<gene>
    <name evidence="3" type="ORF">SCF082_LOCUS7394</name>
</gene>
<comment type="caution">
    <text evidence="3">The sequence shown here is derived from an EMBL/GenBank/DDBJ whole genome shotgun (WGS) entry which is preliminary data.</text>
</comment>
<proteinExistence type="predicted"/>
<evidence type="ECO:0000256" key="1">
    <source>
        <dbReference type="SAM" id="MobiDB-lite"/>
    </source>
</evidence>
<keyword evidence="2" id="KW-0812">Transmembrane</keyword>
<feature type="region of interest" description="Disordered" evidence="1">
    <location>
        <begin position="260"/>
        <end position="280"/>
    </location>
</feature>
<protein>
    <submittedName>
        <fullName evidence="3">Uncharacterized protein</fullName>
    </submittedName>
</protein>
<keyword evidence="2" id="KW-0472">Membrane</keyword>
<evidence type="ECO:0000313" key="3">
    <source>
        <dbReference type="EMBL" id="CAK9002547.1"/>
    </source>
</evidence>
<dbReference type="Proteomes" id="UP001642464">
    <property type="component" value="Unassembled WGS sequence"/>
</dbReference>
<evidence type="ECO:0000256" key="2">
    <source>
        <dbReference type="SAM" id="Phobius"/>
    </source>
</evidence>
<keyword evidence="2" id="KW-1133">Transmembrane helix</keyword>
<feature type="region of interest" description="Disordered" evidence="1">
    <location>
        <begin position="92"/>
        <end position="125"/>
    </location>
</feature>
<reference evidence="3 4" key="1">
    <citation type="submission" date="2024-02" db="EMBL/GenBank/DDBJ databases">
        <authorList>
            <person name="Chen Y."/>
            <person name="Shah S."/>
            <person name="Dougan E. K."/>
            <person name="Thang M."/>
            <person name="Chan C."/>
        </authorList>
    </citation>
    <scope>NUCLEOTIDE SEQUENCE [LARGE SCALE GENOMIC DNA]</scope>
</reference>
<accession>A0ABP0IM32</accession>
<sequence>MYRLQAQTPDSDLECMLGESREAPPQESRRCGWQCAAAAFVLGLVMMVAAFALKPEKMTQSSVRDTVELQMEDPVWKQVLGHKAFEQFKKELDERQVSSSTSTSSASSSTSSSVSSSLRTTKATTTAPSMVVSTAAVTAAPTETITLSSVPTAVPITAPTTTPAPSTTQGPLLFGTQGPSALDQMAQEFMDEAGKLNPESEEHKSLQSVAKMLHKMSAPAVTDQPLISSMPMTSTTNSQTKQTQALGHAAENALDSPLAPHEALQDGNRCPSDEEEFPSTKGNCYKKCADLTGGYYPIRTSAFSLAVHQNPAHFSTQRFTLASVQDSTLQEMLKEMVVRPSRVPVLSMRRTLAAFATRSALCSRMVRPTATVLLRTFAAAPMGSCVCCRSTSNSARTSQ</sequence>
<evidence type="ECO:0000313" key="4">
    <source>
        <dbReference type="Proteomes" id="UP001642464"/>
    </source>
</evidence>
<organism evidence="3 4">
    <name type="scientific">Durusdinium trenchii</name>
    <dbReference type="NCBI Taxonomy" id="1381693"/>
    <lineage>
        <taxon>Eukaryota</taxon>
        <taxon>Sar</taxon>
        <taxon>Alveolata</taxon>
        <taxon>Dinophyceae</taxon>
        <taxon>Suessiales</taxon>
        <taxon>Symbiodiniaceae</taxon>
        <taxon>Durusdinium</taxon>
    </lineage>
</organism>
<feature type="compositionally biased region" description="Low complexity" evidence="1">
    <location>
        <begin position="98"/>
        <end position="125"/>
    </location>
</feature>
<feature type="transmembrane region" description="Helical" evidence="2">
    <location>
        <begin position="31"/>
        <end position="53"/>
    </location>
</feature>
<keyword evidence="4" id="KW-1185">Reference proteome</keyword>
<dbReference type="EMBL" id="CAXAMM010004136">
    <property type="protein sequence ID" value="CAK9002547.1"/>
    <property type="molecule type" value="Genomic_DNA"/>
</dbReference>
<name>A0ABP0IM32_9DINO</name>